<dbReference type="EMBL" id="BJZO01000072">
    <property type="protein sequence ID" value="GEO82345.1"/>
    <property type="molecule type" value="Genomic_DNA"/>
</dbReference>
<keyword evidence="3" id="KW-1185">Reference proteome</keyword>
<dbReference type="PANTHER" id="PTHR43798:SF33">
    <property type="entry name" value="HYDROLASE, PUTATIVE (AFU_ORTHOLOGUE AFUA_2G14860)-RELATED"/>
    <property type="match status" value="1"/>
</dbReference>
<dbReference type="InterPro" id="IPR029058">
    <property type="entry name" value="AB_hydrolase_fold"/>
</dbReference>
<name>A0A512HA79_9PROT</name>
<dbReference type="Proteomes" id="UP000321567">
    <property type="component" value="Unassembled WGS sequence"/>
</dbReference>
<accession>A0A512HA79</accession>
<gene>
    <name evidence="2" type="ORF">ROR02_24760</name>
</gene>
<dbReference type="PANTHER" id="PTHR43798">
    <property type="entry name" value="MONOACYLGLYCEROL LIPASE"/>
    <property type="match status" value="1"/>
</dbReference>
<dbReference type="PRINTS" id="PR00111">
    <property type="entry name" value="ABHYDROLASE"/>
</dbReference>
<dbReference type="InterPro" id="IPR017497">
    <property type="entry name" value="BchO"/>
</dbReference>
<dbReference type="OrthoDB" id="9799612at2"/>
<dbReference type="AlphaFoldDB" id="A0A512HA79"/>
<dbReference type="InterPro" id="IPR050266">
    <property type="entry name" value="AB_hydrolase_sf"/>
</dbReference>
<dbReference type="NCBIfam" id="TIGR03056">
    <property type="entry name" value="bchO_mg_che_rel"/>
    <property type="match status" value="1"/>
</dbReference>
<comment type="caution">
    <text evidence="2">The sequence shown here is derived from an EMBL/GenBank/DDBJ whole genome shotgun (WGS) entry which is preliminary data.</text>
</comment>
<dbReference type="Gene3D" id="3.40.50.1820">
    <property type="entry name" value="alpha/beta hydrolase"/>
    <property type="match status" value="1"/>
</dbReference>
<dbReference type="SUPFAM" id="SSF53474">
    <property type="entry name" value="alpha/beta-Hydrolases"/>
    <property type="match status" value="1"/>
</dbReference>
<proteinExistence type="predicted"/>
<feature type="domain" description="AB hydrolase-1" evidence="1">
    <location>
        <begin position="41"/>
        <end position="278"/>
    </location>
</feature>
<organism evidence="2 3">
    <name type="scientific">Pararhodospirillum oryzae</name>
    <dbReference type="NCBI Taxonomy" id="478448"/>
    <lineage>
        <taxon>Bacteria</taxon>
        <taxon>Pseudomonadati</taxon>
        <taxon>Pseudomonadota</taxon>
        <taxon>Alphaproteobacteria</taxon>
        <taxon>Rhodospirillales</taxon>
        <taxon>Rhodospirillaceae</taxon>
        <taxon>Pararhodospirillum</taxon>
    </lineage>
</organism>
<evidence type="ECO:0000259" key="1">
    <source>
        <dbReference type="Pfam" id="PF00561"/>
    </source>
</evidence>
<reference evidence="2 3" key="1">
    <citation type="submission" date="2019-07" db="EMBL/GenBank/DDBJ databases">
        <title>Whole genome shotgun sequence of Rhodospirillum oryzae NBRC 107573.</title>
        <authorList>
            <person name="Hosoyama A."/>
            <person name="Uohara A."/>
            <person name="Ohji S."/>
            <person name="Ichikawa N."/>
        </authorList>
    </citation>
    <scope>NUCLEOTIDE SEQUENCE [LARGE SCALE GENOMIC DNA]</scope>
    <source>
        <strain evidence="2 3">NBRC 107573</strain>
    </source>
</reference>
<keyword evidence="2" id="KW-0378">Hydrolase</keyword>
<dbReference type="RefSeq" id="WP_147164361.1">
    <property type="nucleotide sequence ID" value="NZ_BJZO01000072.1"/>
</dbReference>
<dbReference type="GO" id="GO:0016020">
    <property type="term" value="C:membrane"/>
    <property type="evidence" value="ECO:0007669"/>
    <property type="project" value="TreeGrafter"/>
</dbReference>
<evidence type="ECO:0000313" key="2">
    <source>
        <dbReference type="EMBL" id="GEO82345.1"/>
    </source>
</evidence>
<evidence type="ECO:0000313" key="3">
    <source>
        <dbReference type="Proteomes" id="UP000321567"/>
    </source>
</evidence>
<dbReference type="Pfam" id="PF00561">
    <property type="entry name" value="Abhydrolase_1"/>
    <property type="match status" value="1"/>
</dbReference>
<dbReference type="InterPro" id="IPR000073">
    <property type="entry name" value="AB_hydrolase_1"/>
</dbReference>
<dbReference type="GO" id="GO:0016787">
    <property type="term" value="F:hydrolase activity"/>
    <property type="evidence" value="ECO:0007669"/>
    <property type="project" value="UniProtKB-KW"/>
</dbReference>
<protein>
    <submittedName>
        <fullName evidence="2">Alpha/beta hydrolase</fullName>
    </submittedName>
</protein>
<sequence>MASGRRLDWQRDGLDWPNRDASSFVSAAGLRWHVQQAGQGPVLLLLHGTGASTHSWRALLRPLARHFRVVAPDLPGHAFTDPLPLHRLSLPGMAGAVTALLRRLDVAPAFVVGHSAGAAVALRMTLDGGMAPQGIISLNGALKPYGGSAGRVFSSMAKVLFANPLVPWMFAWSAGDGGRAEQVIRNTGSSLDREGMALYARLFQSPNHVGGALGMMAGWDLTTLNRDLPRLRVPLLLVGAERDRAVAPSQAERVTTLVPGARSLILPNLGHLAHEENPQAVCDLILAEARRVHVLPPA</sequence>